<dbReference type="InterPro" id="IPR011035">
    <property type="entry name" value="Ribosomal_bL25/Gln-tRNA_synth"/>
</dbReference>
<name>A0A1I2WFT0_9FIRM</name>
<protein>
    <recommendedName>
        <fullName evidence="5">Large ribosomal subunit protein bL25</fullName>
    </recommendedName>
    <alternativeName>
        <fullName evidence="5">General stress protein CTC</fullName>
    </alternativeName>
</protein>
<gene>
    <name evidence="5" type="primary">rplY</name>
    <name evidence="5" type="synonym">ctc</name>
    <name evidence="9" type="ORF">SAMN05660649_03453</name>
</gene>
<evidence type="ECO:0000313" key="10">
    <source>
        <dbReference type="Proteomes" id="UP000199337"/>
    </source>
</evidence>
<feature type="compositionally biased region" description="Low complexity" evidence="6">
    <location>
        <begin position="193"/>
        <end position="209"/>
    </location>
</feature>
<keyword evidence="3 5" id="KW-0689">Ribosomal protein</keyword>
<sequence>MENVSLQVNYRTKTGKSYRKELTRRGMVPGVIYGKEVGDGGGSIPVEVEFKPLKNILSNAKNSIIDLTVQGGDAPENFKVLIKDMQHDPIKRMIWNIDFHQISMKESITTSIAITFNGEVKTGIPQHGIRELQISCLAANIPSEIAVDLDSLNAGDTVAVKDINVPDDVTVLDDPEALIVTVLAERKAEEPAAEPADANEGAAAGATEE</sequence>
<dbReference type="STRING" id="341036.SAMN05660649_03453"/>
<evidence type="ECO:0000313" key="9">
    <source>
        <dbReference type="EMBL" id="SFG99599.1"/>
    </source>
</evidence>
<comment type="subunit">
    <text evidence="5">Part of the 50S ribosomal subunit; part of the 5S rRNA/L5/L18/L25 subcomplex. Contacts the 5S rRNA. Binds to the 5S rRNA independently of L5 and L18.</text>
</comment>
<dbReference type="InterPro" id="IPR037121">
    <property type="entry name" value="Ribosomal_bL25_C"/>
</dbReference>
<dbReference type="Gene3D" id="2.40.240.10">
    <property type="entry name" value="Ribosomal Protein L25, Chain P"/>
    <property type="match status" value="1"/>
</dbReference>
<evidence type="ECO:0000256" key="6">
    <source>
        <dbReference type="SAM" id="MobiDB-lite"/>
    </source>
</evidence>
<dbReference type="Pfam" id="PF01386">
    <property type="entry name" value="Ribosomal_L25p"/>
    <property type="match status" value="1"/>
</dbReference>
<dbReference type="RefSeq" id="WP_092472599.1">
    <property type="nucleotide sequence ID" value="NZ_FOOX01000013.1"/>
</dbReference>
<dbReference type="GO" id="GO:0022625">
    <property type="term" value="C:cytosolic large ribosomal subunit"/>
    <property type="evidence" value="ECO:0007669"/>
    <property type="project" value="TreeGrafter"/>
</dbReference>
<reference evidence="10" key="1">
    <citation type="submission" date="2016-10" db="EMBL/GenBank/DDBJ databases">
        <authorList>
            <person name="Varghese N."/>
            <person name="Submissions S."/>
        </authorList>
    </citation>
    <scope>NUCLEOTIDE SEQUENCE [LARGE SCALE GENOMIC DNA]</scope>
    <source>
        <strain evidence="10">DSM 17038</strain>
    </source>
</reference>
<dbReference type="OrthoDB" id="9790002at2"/>
<dbReference type="GO" id="GO:0008097">
    <property type="term" value="F:5S rRNA binding"/>
    <property type="evidence" value="ECO:0007669"/>
    <property type="project" value="InterPro"/>
</dbReference>
<dbReference type="SUPFAM" id="SSF50715">
    <property type="entry name" value="Ribosomal protein L25-like"/>
    <property type="match status" value="1"/>
</dbReference>
<evidence type="ECO:0000256" key="4">
    <source>
        <dbReference type="ARBA" id="ARBA00023274"/>
    </source>
</evidence>
<accession>A0A1I2WFT0</accession>
<dbReference type="InterPro" id="IPR020930">
    <property type="entry name" value="Ribosomal_uL5_bac-type"/>
</dbReference>
<keyword evidence="10" id="KW-1185">Reference proteome</keyword>
<comment type="similarity">
    <text evidence="5">Belongs to the bacterial ribosomal protein bL25 family. CTC subfamily.</text>
</comment>
<feature type="region of interest" description="Disordered" evidence="6">
    <location>
        <begin position="188"/>
        <end position="209"/>
    </location>
</feature>
<evidence type="ECO:0000259" key="7">
    <source>
        <dbReference type="Pfam" id="PF01386"/>
    </source>
</evidence>
<evidence type="ECO:0000256" key="5">
    <source>
        <dbReference type="HAMAP-Rule" id="MF_01334"/>
    </source>
</evidence>
<dbReference type="AlphaFoldDB" id="A0A1I2WFT0"/>
<keyword evidence="2 5" id="KW-0694">RNA-binding</keyword>
<evidence type="ECO:0000256" key="1">
    <source>
        <dbReference type="ARBA" id="ARBA00022730"/>
    </source>
</evidence>
<dbReference type="Proteomes" id="UP000199337">
    <property type="component" value="Unassembled WGS sequence"/>
</dbReference>
<dbReference type="Pfam" id="PF14693">
    <property type="entry name" value="Ribosomal_TL5_C"/>
    <property type="match status" value="1"/>
</dbReference>
<proteinExistence type="inferred from homology"/>
<dbReference type="InterPro" id="IPR001021">
    <property type="entry name" value="Ribosomal_bL25_long"/>
</dbReference>
<dbReference type="HAMAP" id="MF_01334">
    <property type="entry name" value="Ribosomal_bL25_CTC"/>
    <property type="match status" value="1"/>
</dbReference>
<dbReference type="GO" id="GO:0003735">
    <property type="term" value="F:structural constituent of ribosome"/>
    <property type="evidence" value="ECO:0007669"/>
    <property type="project" value="InterPro"/>
</dbReference>
<dbReference type="EMBL" id="FOOX01000013">
    <property type="protein sequence ID" value="SFG99599.1"/>
    <property type="molecule type" value="Genomic_DNA"/>
</dbReference>
<feature type="domain" description="Large ribosomal subunit protein bL25 beta" evidence="8">
    <location>
        <begin position="108"/>
        <end position="185"/>
    </location>
</feature>
<dbReference type="PANTHER" id="PTHR33284">
    <property type="entry name" value="RIBOSOMAL PROTEIN L25/GLN-TRNA SYNTHETASE, ANTI-CODON-BINDING DOMAIN-CONTAINING PROTEIN"/>
    <property type="match status" value="1"/>
</dbReference>
<feature type="domain" description="Large ribosomal subunit protein bL25 L25" evidence="7">
    <location>
        <begin position="6"/>
        <end position="99"/>
    </location>
</feature>
<dbReference type="InterPro" id="IPR020057">
    <property type="entry name" value="Ribosomal_bL25_b-dom"/>
</dbReference>
<dbReference type="CDD" id="cd00495">
    <property type="entry name" value="Ribosomal_L25_TL5_CTC"/>
    <property type="match status" value="1"/>
</dbReference>
<keyword evidence="4 5" id="KW-0687">Ribonucleoprotein</keyword>
<dbReference type="NCBIfam" id="TIGR00731">
    <property type="entry name" value="bL25_bact_ctc"/>
    <property type="match status" value="1"/>
</dbReference>
<keyword evidence="1 5" id="KW-0699">rRNA-binding</keyword>
<evidence type="ECO:0000256" key="2">
    <source>
        <dbReference type="ARBA" id="ARBA00022884"/>
    </source>
</evidence>
<dbReference type="PANTHER" id="PTHR33284:SF1">
    <property type="entry name" value="RIBOSOMAL PROTEIN L25_GLN-TRNA SYNTHETASE, ANTI-CODON-BINDING DOMAIN-CONTAINING PROTEIN"/>
    <property type="match status" value="1"/>
</dbReference>
<dbReference type="Gene3D" id="2.170.120.20">
    <property type="entry name" value="Ribosomal protein L25, beta domain"/>
    <property type="match status" value="1"/>
</dbReference>
<evidence type="ECO:0000259" key="8">
    <source>
        <dbReference type="Pfam" id="PF14693"/>
    </source>
</evidence>
<comment type="function">
    <text evidence="5">This is one of the proteins that binds to the 5S RNA in the ribosome where it forms part of the central protuberance.</text>
</comment>
<evidence type="ECO:0000256" key="3">
    <source>
        <dbReference type="ARBA" id="ARBA00022980"/>
    </source>
</evidence>
<organism evidence="9 10">
    <name type="scientific">Desulfotruncus arcticus DSM 17038</name>
    <dbReference type="NCBI Taxonomy" id="1121424"/>
    <lineage>
        <taxon>Bacteria</taxon>
        <taxon>Bacillati</taxon>
        <taxon>Bacillota</taxon>
        <taxon>Clostridia</taxon>
        <taxon>Eubacteriales</taxon>
        <taxon>Desulfallaceae</taxon>
        <taxon>Desulfotruncus</taxon>
    </lineage>
</organism>
<dbReference type="InterPro" id="IPR029751">
    <property type="entry name" value="Ribosomal_L25_dom"/>
</dbReference>
<dbReference type="InterPro" id="IPR020056">
    <property type="entry name" value="Rbsml_bL25/Gln-tRNA_synth_N"/>
</dbReference>
<dbReference type="GO" id="GO:0006412">
    <property type="term" value="P:translation"/>
    <property type="evidence" value="ECO:0007669"/>
    <property type="project" value="UniProtKB-UniRule"/>
</dbReference>